<dbReference type="InParanoid" id="K3X7V6"/>
<dbReference type="EnsemblProtists" id="PYU1_T013305">
    <property type="protein sequence ID" value="PYU1_T013305"/>
    <property type="gene ID" value="PYU1_G013276"/>
</dbReference>
<dbReference type="Proteomes" id="UP000019132">
    <property type="component" value="Unassembled WGS sequence"/>
</dbReference>
<evidence type="ECO:0000313" key="3">
    <source>
        <dbReference type="EnsemblProtists" id="PYU1_T013305"/>
    </source>
</evidence>
<keyword evidence="2" id="KW-0732">Signal</keyword>
<evidence type="ECO:0000313" key="4">
    <source>
        <dbReference type="Proteomes" id="UP000019132"/>
    </source>
</evidence>
<evidence type="ECO:0000256" key="1">
    <source>
        <dbReference type="SAM" id="Phobius"/>
    </source>
</evidence>
<keyword evidence="1" id="KW-0812">Transmembrane</keyword>
<dbReference type="EMBL" id="GL376627">
    <property type="status" value="NOT_ANNOTATED_CDS"/>
    <property type="molecule type" value="Genomic_DNA"/>
</dbReference>
<reference evidence="4" key="2">
    <citation type="submission" date="2010-04" db="EMBL/GenBank/DDBJ databases">
        <authorList>
            <person name="Buell R."/>
            <person name="Hamilton J."/>
            <person name="Hostetler J."/>
        </authorList>
    </citation>
    <scope>NUCLEOTIDE SEQUENCE [LARGE SCALE GENOMIC DNA]</scope>
    <source>
        <strain evidence="4">DAOM:BR144</strain>
    </source>
</reference>
<evidence type="ECO:0000256" key="2">
    <source>
        <dbReference type="SAM" id="SignalP"/>
    </source>
</evidence>
<proteinExistence type="predicted"/>
<dbReference type="AlphaFoldDB" id="K3X7V6"/>
<reference evidence="4" key="1">
    <citation type="journal article" date="2010" name="Genome Biol.">
        <title>Genome sequence of the necrotrophic plant pathogen Pythium ultimum reveals original pathogenicity mechanisms and effector repertoire.</title>
        <authorList>
            <person name="Levesque C.A."/>
            <person name="Brouwer H."/>
            <person name="Cano L."/>
            <person name="Hamilton J.P."/>
            <person name="Holt C."/>
            <person name="Huitema E."/>
            <person name="Raffaele S."/>
            <person name="Robideau G.P."/>
            <person name="Thines M."/>
            <person name="Win J."/>
            <person name="Zerillo M.M."/>
            <person name="Beakes G.W."/>
            <person name="Boore J.L."/>
            <person name="Busam D."/>
            <person name="Dumas B."/>
            <person name="Ferriera S."/>
            <person name="Fuerstenberg S.I."/>
            <person name="Gachon C.M."/>
            <person name="Gaulin E."/>
            <person name="Govers F."/>
            <person name="Grenville-Briggs L."/>
            <person name="Horner N."/>
            <person name="Hostetler J."/>
            <person name="Jiang R.H."/>
            <person name="Johnson J."/>
            <person name="Krajaejun T."/>
            <person name="Lin H."/>
            <person name="Meijer H.J."/>
            <person name="Moore B."/>
            <person name="Morris P."/>
            <person name="Phuntmart V."/>
            <person name="Puiu D."/>
            <person name="Shetty J."/>
            <person name="Stajich J.E."/>
            <person name="Tripathy S."/>
            <person name="Wawra S."/>
            <person name="van West P."/>
            <person name="Whitty B.R."/>
            <person name="Coutinho P.M."/>
            <person name="Henrissat B."/>
            <person name="Martin F."/>
            <person name="Thomas P.D."/>
            <person name="Tyler B.M."/>
            <person name="De Vries R.P."/>
            <person name="Kamoun S."/>
            <person name="Yandell M."/>
            <person name="Tisserat N."/>
            <person name="Buell C.R."/>
        </authorList>
    </citation>
    <scope>NUCLEOTIDE SEQUENCE</scope>
    <source>
        <strain evidence="4">DAOM:BR144</strain>
    </source>
</reference>
<organism evidence="3 4">
    <name type="scientific">Globisporangium ultimum (strain ATCC 200006 / CBS 805.95 / DAOM BR144)</name>
    <name type="common">Pythium ultimum</name>
    <dbReference type="NCBI Taxonomy" id="431595"/>
    <lineage>
        <taxon>Eukaryota</taxon>
        <taxon>Sar</taxon>
        <taxon>Stramenopiles</taxon>
        <taxon>Oomycota</taxon>
        <taxon>Peronosporomycetes</taxon>
        <taxon>Pythiales</taxon>
        <taxon>Pythiaceae</taxon>
        <taxon>Globisporangium</taxon>
    </lineage>
</organism>
<sequence>MLLVTIISLAWTTWLIVLAIAPTPTANCLMDTEGYDDGRFWLIVDPDPSMVVLSVLGLGTVTTGYLRKPSFMHLYSDHRLRVSPCDFLSNILRSKPLEATYTYNGEN</sequence>
<reference evidence="3" key="3">
    <citation type="submission" date="2015-02" db="UniProtKB">
        <authorList>
            <consortium name="EnsemblProtists"/>
        </authorList>
    </citation>
    <scope>IDENTIFICATION</scope>
    <source>
        <strain evidence="3">DAOM BR144</strain>
    </source>
</reference>
<protein>
    <submittedName>
        <fullName evidence="3">Uncharacterized protein</fullName>
    </submittedName>
</protein>
<feature type="chain" id="PRO_5003871995" evidence="2">
    <location>
        <begin position="20"/>
        <end position="107"/>
    </location>
</feature>
<feature type="signal peptide" evidence="2">
    <location>
        <begin position="1"/>
        <end position="19"/>
    </location>
</feature>
<feature type="transmembrane region" description="Helical" evidence="1">
    <location>
        <begin position="49"/>
        <end position="66"/>
    </location>
</feature>
<dbReference type="HOGENOM" id="CLU_2215236_0_0_1"/>
<dbReference type="VEuPathDB" id="FungiDB:PYU1_G013276"/>
<keyword evidence="4" id="KW-1185">Reference proteome</keyword>
<keyword evidence="1" id="KW-0472">Membrane</keyword>
<accession>K3X7V6</accession>
<keyword evidence="1" id="KW-1133">Transmembrane helix</keyword>
<name>K3X7V6_GLOUD</name>